<feature type="coiled-coil region" evidence="1">
    <location>
        <begin position="27"/>
        <end position="54"/>
    </location>
</feature>
<organism evidence="2 3">
    <name type="scientific">Streptomyces echinatus</name>
    <dbReference type="NCBI Taxonomy" id="67293"/>
    <lineage>
        <taxon>Bacteria</taxon>
        <taxon>Bacillati</taxon>
        <taxon>Actinomycetota</taxon>
        <taxon>Actinomycetes</taxon>
        <taxon>Kitasatosporales</taxon>
        <taxon>Streptomycetaceae</taxon>
        <taxon>Streptomyces</taxon>
    </lineage>
</organism>
<evidence type="ECO:0000313" key="2">
    <source>
        <dbReference type="EMBL" id="MBB5932373.1"/>
    </source>
</evidence>
<gene>
    <name evidence="2" type="ORF">FHS34_007883</name>
</gene>
<protein>
    <submittedName>
        <fullName evidence="2">Uncharacterized protein</fullName>
    </submittedName>
</protein>
<dbReference type="AlphaFoldDB" id="A0A7W9UV67"/>
<dbReference type="RefSeq" id="WP_184974636.1">
    <property type="nucleotide sequence ID" value="NZ_BAAAWF010000040.1"/>
</dbReference>
<name>A0A7W9UV67_9ACTN</name>
<evidence type="ECO:0000256" key="1">
    <source>
        <dbReference type="SAM" id="Coils"/>
    </source>
</evidence>
<dbReference type="Proteomes" id="UP000585836">
    <property type="component" value="Unassembled WGS sequence"/>
</dbReference>
<sequence>MNAADRVAALREEYARLGEPVDHLTDAELLNREVERTQKESRRHENAYSSLLQDQVKHDRSVYAAARREAADQQIARGGLYLGVIVRRAATPITGLLYRISQLPDRPAPKVVEELRSAARRAQWTLDGVVTDKVLDEVAERDPEVKLAEAQAAEIQRLRSVLVEQGQRLHRDHADLGSHLGRCECPGCELIRVMDGLRVEPATEVASAS</sequence>
<proteinExistence type="predicted"/>
<keyword evidence="3" id="KW-1185">Reference proteome</keyword>
<dbReference type="EMBL" id="JACHJK010000024">
    <property type="protein sequence ID" value="MBB5932373.1"/>
    <property type="molecule type" value="Genomic_DNA"/>
</dbReference>
<comment type="caution">
    <text evidence="2">The sequence shown here is derived from an EMBL/GenBank/DDBJ whole genome shotgun (WGS) entry which is preliminary data.</text>
</comment>
<keyword evidence="1" id="KW-0175">Coiled coil</keyword>
<reference evidence="2 3" key="1">
    <citation type="submission" date="2020-08" db="EMBL/GenBank/DDBJ databases">
        <title>Genomic Encyclopedia of Type Strains, Phase III (KMG-III): the genomes of soil and plant-associated and newly described type strains.</title>
        <authorList>
            <person name="Whitman W."/>
        </authorList>
    </citation>
    <scope>NUCLEOTIDE SEQUENCE [LARGE SCALE GENOMIC DNA]</scope>
    <source>
        <strain evidence="2 3">CECT 3313</strain>
    </source>
</reference>
<accession>A0A7W9UV67</accession>
<evidence type="ECO:0000313" key="3">
    <source>
        <dbReference type="Proteomes" id="UP000585836"/>
    </source>
</evidence>